<dbReference type="PRINTS" id="PR00412">
    <property type="entry name" value="EPOXHYDRLASE"/>
</dbReference>
<dbReference type="Proteomes" id="UP000283817">
    <property type="component" value="Unassembled WGS sequence"/>
</dbReference>
<organism evidence="2 3">
    <name type="scientific">Rhizobium leguminosarum</name>
    <dbReference type="NCBI Taxonomy" id="384"/>
    <lineage>
        <taxon>Bacteria</taxon>
        <taxon>Pseudomonadati</taxon>
        <taxon>Pseudomonadota</taxon>
        <taxon>Alphaproteobacteria</taxon>
        <taxon>Hyphomicrobiales</taxon>
        <taxon>Rhizobiaceae</taxon>
        <taxon>Rhizobium/Agrobacterium group</taxon>
        <taxon>Rhizobium</taxon>
    </lineage>
</organism>
<sequence length="294" mass="31568">MLAAINGTEIYFDIEGSGLKEVEGRLYEKPTIIGLHGGLGFDHGYLREGLGRLSETAQIIYVDLRGHGRSGRPDLNTATLEQMADDVAELIKMLGIRKPHVFGHSAGGFVALHLALRHPKLVGGAILSGSSPTVAPIQSATDEPAPSLADRAPPTALKAAARVFGGDISTESVANYFEEVGPYYAAAENGDLTAQLMRLTSTNIEMMRFFMSKLAPGYDVTSRLHSIVLPVLVLVGAYDWVCPPRAGRAIANAVQNGRLVEFDKSGHFLFSEEPAKFVAVVEDFLANSAAPSWY</sequence>
<accession>A0A444I7E0</accession>
<dbReference type="InterPro" id="IPR029058">
    <property type="entry name" value="AB_hydrolase_fold"/>
</dbReference>
<dbReference type="GO" id="GO:0016787">
    <property type="term" value="F:hydrolase activity"/>
    <property type="evidence" value="ECO:0007669"/>
    <property type="project" value="UniProtKB-KW"/>
</dbReference>
<dbReference type="InterPro" id="IPR000639">
    <property type="entry name" value="Epox_hydrolase-like"/>
</dbReference>
<evidence type="ECO:0000313" key="3">
    <source>
        <dbReference type="Proteomes" id="UP000283817"/>
    </source>
</evidence>
<dbReference type="EMBL" id="SBHX01000016">
    <property type="protein sequence ID" value="RWX34447.1"/>
    <property type="molecule type" value="Genomic_DNA"/>
</dbReference>
<reference evidence="2 3" key="1">
    <citation type="submission" date="2019-01" db="EMBL/GenBank/DDBJ databases">
        <title>RHIZO-ID as a novel technology for direct rhizobia identification.</title>
        <authorList>
            <person name="De Meyer S.E."/>
        </authorList>
    </citation>
    <scope>NUCLEOTIDE SEQUENCE [LARGE SCALE GENOMIC DNA]</scope>
    <source>
        <strain evidence="2 3">WSM448</strain>
    </source>
</reference>
<proteinExistence type="predicted"/>
<comment type="caution">
    <text evidence="2">The sequence shown here is derived from an EMBL/GenBank/DDBJ whole genome shotgun (WGS) entry which is preliminary data.</text>
</comment>
<dbReference type="SUPFAM" id="SSF53474">
    <property type="entry name" value="alpha/beta-Hydrolases"/>
    <property type="match status" value="1"/>
</dbReference>
<evidence type="ECO:0000259" key="1">
    <source>
        <dbReference type="Pfam" id="PF00561"/>
    </source>
</evidence>
<dbReference type="InterPro" id="IPR050228">
    <property type="entry name" value="Carboxylesterase_BioH"/>
</dbReference>
<name>A0A444I7E0_RHILE</name>
<dbReference type="InterPro" id="IPR000073">
    <property type="entry name" value="AB_hydrolase_1"/>
</dbReference>
<dbReference type="Gene3D" id="3.40.50.1820">
    <property type="entry name" value="alpha/beta hydrolase"/>
    <property type="match status" value="1"/>
</dbReference>
<gene>
    <name evidence="2" type="ORF">EHI47_07040</name>
</gene>
<keyword evidence="2" id="KW-0378">Hydrolase</keyword>
<feature type="domain" description="AB hydrolase-1" evidence="1">
    <location>
        <begin position="30"/>
        <end position="274"/>
    </location>
</feature>
<dbReference type="RefSeq" id="WP_128410100.1">
    <property type="nucleotide sequence ID" value="NZ_SBHX01000016.1"/>
</dbReference>
<dbReference type="Pfam" id="PF00561">
    <property type="entry name" value="Abhydrolase_1"/>
    <property type="match status" value="1"/>
</dbReference>
<dbReference type="AlphaFoldDB" id="A0A444I7E0"/>
<dbReference type="PANTHER" id="PTHR43194">
    <property type="entry name" value="HYDROLASE ALPHA/BETA FOLD FAMILY"/>
    <property type="match status" value="1"/>
</dbReference>
<dbReference type="PANTHER" id="PTHR43194:SF2">
    <property type="entry name" value="PEROXISOMAL MEMBRANE PROTEIN LPX1"/>
    <property type="match status" value="1"/>
</dbReference>
<protein>
    <submittedName>
        <fullName evidence="2">Alpha/beta hydrolase</fullName>
    </submittedName>
</protein>
<evidence type="ECO:0000313" key="2">
    <source>
        <dbReference type="EMBL" id="RWX34447.1"/>
    </source>
</evidence>